<sequence>MLLSPKHPNTRYITSVFSFLNYRGFWVILSLMTINVEKLPKSQVRIKGSLSAEDFDVFIKKATDHFVSEAELPGFRKGKAPERMVLEKMGEDALLEEAAEEALQAIYPAILKEHAIDAIGRPQVRITKLARQNPLEFEADIAVLPEVSLPDYKNTAKTINAKPKEEIVVSDEELEKSLDWLRKSRAKKAHPELVNGEEKGAQEQLPDLNDEFAQSLGAYKTVEELKNALRENIKLEKEQKAHDKRRGELLETLSGASTMNIPDILVESEKDKIYSELRSRIEQIGMQWDVYLTHIKKKEEELRNEWQSDAEKRVRTALMLREIAKRESLEPTEDELNSWVYQYLAQTEESEKKNLDLERVKDYAYGVIRNKKVLEFLEQC</sequence>
<evidence type="ECO:0000313" key="12">
    <source>
        <dbReference type="EMBL" id="OGZ45594.1"/>
    </source>
</evidence>
<dbReference type="InterPro" id="IPR036611">
    <property type="entry name" value="Trigger_fac_ribosome-bd_sf"/>
</dbReference>
<dbReference type="GO" id="GO:0043335">
    <property type="term" value="P:protein unfolding"/>
    <property type="evidence" value="ECO:0007669"/>
    <property type="project" value="TreeGrafter"/>
</dbReference>
<dbReference type="STRING" id="1802117.A3J54_00735"/>
<evidence type="ECO:0000313" key="13">
    <source>
        <dbReference type="Proteomes" id="UP000176576"/>
    </source>
</evidence>
<dbReference type="Gene3D" id="1.10.3120.10">
    <property type="entry name" value="Trigger factor, C-terminal domain"/>
    <property type="match status" value="1"/>
</dbReference>
<dbReference type="InterPro" id="IPR027304">
    <property type="entry name" value="Trigger_fact/SurA_dom_sf"/>
</dbReference>
<evidence type="ECO:0000259" key="11">
    <source>
        <dbReference type="Pfam" id="PF05698"/>
    </source>
</evidence>
<evidence type="ECO:0000259" key="10">
    <source>
        <dbReference type="Pfam" id="PF05697"/>
    </source>
</evidence>
<dbReference type="EMBL" id="MHNN01000019">
    <property type="protein sequence ID" value="OGZ45594.1"/>
    <property type="molecule type" value="Genomic_DNA"/>
</dbReference>
<dbReference type="AlphaFoldDB" id="A0A1G2G5R2"/>
<dbReference type="PANTHER" id="PTHR30560">
    <property type="entry name" value="TRIGGER FACTOR CHAPERONE AND PEPTIDYL-PROLYL CIS/TRANS ISOMERASE"/>
    <property type="match status" value="1"/>
</dbReference>
<dbReference type="Proteomes" id="UP000176576">
    <property type="component" value="Unassembled WGS sequence"/>
</dbReference>
<dbReference type="InterPro" id="IPR005215">
    <property type="entry name" value="Trig_fac"/>
</dbReference>
<comment type="subcellular location">
    <subcellularLocation>
        <location evidence="2">Cytoplasm</location>
    </subcellularLocation>
</comment>
<evidence type="ECO:0000256" key="8">
    <source>
        <dbReference type="ARBA" id="ARBA00023235"/>
    </source>
</evidence>
<organism evidence="12 13">
    <name type="scientific">Candidatus Ryanbacteria bacterium RIFCSPHIGHO2_02_FULL_45_13b</name>
    <dbReference type="NCBI Taxonomy" id="1802117"/>
    <lineage>
        <taxon>Bacteria</taxon>
        <taxon>Candidatus Ryaniibacteriota</taxon>
    </lineage>
</organism>
<name>A0A1G2G5R2_9BACT</name>
<evidence type="ECO:0000256" key="5">
    <source>
        <dbReference type="ARBA" id="ARBA00016902"/>
    </source>
</evidence>
<comment type="caution">
    <text evidence="12">The sequence shown here is derived from an EMBL/GenBank/DDBJ whole genome shotgun (WGS) entry which is preliminary data.</text>
</comment>
<dbReference type="SUPFAM" id="SSF102735">
    <property type="entry name" value="Trigger factor ribosome-binding domain"/>
    <property type="match status" value="1"/>
</dbReference>
<evidence type="ECO:0000256" key="1">
    <source>
        <dbReference type="ARBA" id="ARBA00000971"/>
    </source>
</evidence>
<evidence type="ECO:0000256" key="9">
    <source>
        <dbReference type="ARBA" id="ARBA00029986"/>
    </source>
</evidence>
<dbReference type="GO" id="GO:0015031">
    <property type="term" value="P:protein transport"/>
    <property type="evidence" value="ECO:0007669"/>
    <property type="project" value="InterPro"/>
</dbReference>
<keyword evidence="7" id="KW-0143">Chaperone</keyword>
<feature type="domain" description="Trigger factor C-terminal" evidence="11">
    <location>
        <begin position="221"/>
        <end position="377"/>
    </location>
</feature>
<dbReference type="InterPro" id="IPR037041">
    <property type="entry name" value="Trigger_fac_C_sf"/>
</dbReference>
<comment type="similarity">
    <text evidence="3">Belongs to the FKBP-type PPIase family. Tig subfamily.</text>
</comment>
<dbReference type="GO" id="GO:0051083">
    <property type="term" value="P:'de novo' cotranslational protein folding"/>
    <property type="evidence" value="ECO:0007669"/>
    <property type="project" value="TreeGrafter"/>
</dbReference>
<dbReference type="GO" id="GO:0043022">
    <property type="term" value="F:ribosome binding"/>
    <property type="evidence" value="ECO:0007669"/>
    <property type="project" value="TreeGrafter"/>
</dbReference>
<accession>A0A1G2G5R2</accession>
<dbReference type="EC" id="5.2.1.8" evidence="4"/>
<proteinExistence type="inferred from homology"/>
<reference evidence="12 13" key="1">
    <citation type="journal article" date="2016" name="Nat. Commun.">
        <title>Thousands of microbial genomes shed light on interconnected biogeochemical processes in an aquifer system.</title>
        <authorList>
            <person name="Anantharaman K."/>
            <person name="Brown C.T."/>
            <person name="Hug L.A."/>
            <person name="Sharon I."/>
            <person name="Castelle C.J."/>
            <person name="Probst A.J."/>
            <person name="Thomas B.C."/>
            <person name="Singh A."/>
            <person name="Wilkins M.J."/>
            <person name="Karaoz U."/>
            <person name="Brodie E.L."/>
            <person name="Williams K.H."/>
            <person name="Hubbard S.S."/>
            <person name="Banfield J.F."/>
        </authorList>
    </citation>
    <scope>NUCLEOTIDE SEQUENCE [LARGE SCALE GENOMIC DNA]</scope>
</reference>
<evidence type="ECO:0000256" key="6">
    <source>
        <dbReference type="ARBA" id="ARBA00023110"/>
    </source>
</evidence>
<dbReference type="GO" id="GO:0003755">
    <property type="term" value="F:peptidyl-prolyl cis-trans isomerase activity"/>
    <property type="evidence" value="ECO:0007669"/>
    <property type="project" value="UniProtKB-KW"/>
</dbReference>
<evidence type="ECO:0000256" key="7">
    <source>
        <dbReference type="ARBA" id="ARBA00023186"/>
    </source>
</evidence>
<evidence type="ECO:0000256" key="3">
    <source>
        <dbReference type="ARBA" id="ARBA00005464"/>
    </source>
</evidence>
<protein>
    <recommendedName>
        <fullName evidence="5">Trigger factor</fullName>
        <ecNumber evidence="4">5.2.1.8</ecNumber>
    </recommendedName>
    <alternativeName>
        <fullName evidence="9">PPIase</fullName>
    </alternativeName>
</protein>
<dbReference type="SUPFAM" id="SSF109998">
    <property type="entry name" value="Triger factor/SurA peptide-binding domain-like"/>
    <property type="match status" value="1"/>
</dbReference>
<dbReference type="InterPro" id="IPR008881">
    <property type="entry name" value="Trigger_fac_ribosome-bd_bac"/>
</dbReference>
<dbReference type="GO" id="GO:0044183">
    <property type="term" value="F:protein folding chaperone"/>
    <property type="evidence" value="ECO:0007669"/>
    <property type="project" value="TreeGrafter"/>
</dbReference>
<evidence type="ECO:0000256" key="2">
    <source>
        <dbReference type="ARBA" id="ARBA00004496"/>
    </source>
</evidence>
<keyword evidence="8" id="KW-0413">Isomerase</keyword>
<dbReference type="GO" id="GO:0005737">
    <property type="term" value="C:cytoplasm"/>
    <property type="evidence" value="ECO:0007669"/>
    <property type="project" value="UniProtKB-SubCell"/>
</dbReference>
<dbReference type="InterPro" id="IPR008880">
    <property type="entry name" value="Trigger_fac_C"/>
</dbReference>
<gene>
    <name evidence="12" type="ORF">A3J54_00735</name>
</gene>
<comment type="catalytic activity">
    <reaction evidence="1">
        <text>[protein]-peptidylproline (omega=180) = [protein]-peptidylproline (omega=0)</text>
        <dbReference type="Rhea" id="RHEA:16237"/>
        <dbReference type="Rhea" id="RHEA-COMP:10747"/>
        <dbReference type="Rhea" id="RHEA-COMP:10748"/>
        <dbReference type="ChEBI" id="CHEBI:83833"/>
        <dbReference type="ChEBI" id="CHEBI:83834"/>
        <dbReference type="EC" id="5.2.1.8"/>
    </reaction>
</comment>
<dbReference type="PANTHER" id="PTHR30560:SF3">
    <property type="entry name" value="TRIGGER FACTOR-LIKE PROTEIN TIG, CHLOROPLASTIC"/>
    <property type="match status" value="1"/>
</dbReference>
<feature type="domain" description="Trigger factor ribosome-binding bacterial" evidence="10">
    <location>
        <begin position="32"/>
        <end position="179"/>
    </location>
</feature>
<dbReference type="Gene3D" id="3.30.70.1050">
    <property type="entry name" value="Trigger factor ribosome-binding domain"/>
    <property type="match status" value="1"/>
</dbReference>
<dbReference type="Pfam" id="PF05698">
    <property type="entry name" value="Trigger_C"/>
    <property type="match status" value="1"/>
</dbReference>
<evidence type="ECO:0000256" key="4">
    <source>
        <dbReference type="ARBA" id="ARBA00013194"/>
    </source>
</evidence>
<keyword evidence="6" id="KW-0697">Rotamase</keyword>
<dbReference type="Pfam" id="PF05697">
    <property type="entry name" value="Trigger_N"/>
    <property type="match status" value="1"/>
</dbReference>